<dbReference type="FunFam" id="1.20.1580.10:FF:000002">
    <property type="entry name" value="UvrABC system protein A"/>
    <property type="match status" value="1"/>
</dbReference>
<evidence type="ECO:0000256" key="1">
    <source>
        <dbReference type="ARBA" id="ARBA00004496"/>
    </source>
</evidence>
<feature type="non-terminal residue" evidence="19">
    <location>
        <position position="518"/>
    </location>
</feature>
<organism evidence="19 20">
    <name type="scientific">Candidatus Abawacabacteria bacterium RIFCSPHIGHO2_01_FULL_46_8</name>
    <dbReference type="NCBI Taxonomy" id="1817815"/>
    <lineage>
        <taxon>Bacteria</taxon>
        <taxon>Candidatus Abawacaibacteriota</taxon>
    </lineage>
</organism>
<keyword evidence="2" id="KW-0963">Cytoplasm</keyword>
<dbReference type="GO" id="GO:0006289">
    <property type="term" value="P:nucleotide-excision repair"/>
    <property type="evidence" value="ECO:0007669"/>
    <property type="project" value="InterPro"/>
</dbReference>
<dbReference type="Gene3D" id="3.40.50.300">
    <property type="entry name" value="P-loop containing nucleotide triphosphate hydrolases"/>
    <property type="match status" value="2"/>
</dbReference>
<keyword evidence="6" id="KW-0227">DNA damage</keyword>
<dbReference type="InterPro" id="IPR027417">
    <property type="entry name" value="P-loop_NTPase"/>
</dbReference>
<keyword evidence="11" id="KW-0267">Excision nuclease</keyword>
<dbReference type="PANTHER" id="PTHR43152:SF3">
    <property type="entry name" value="UVRABC SYSTEM PROTEIN A"/>
    <property type="match status" value="1"/>
</dbReference>
<dbReference type="GO" id="GO:0016887">
    <property type="term" value="F:ATP hydrolysis activity"/>
    <property type="evidence" value="ECO:0007669"/>
    <property type="project" value="InterPro"/>
</dbReference>
<dbReference type="Pfam" id="PF17755">
    <property type="entry name" value="UvrA_DNA-bind"/>
    <property type="match status" value="1"/>
</dbReference>
<keyword evidence="4" id="KW-0677">Repeat</keyword>
<dbReference type="GO" id="GO:0005737">
    <property type="term" value="C:cytoplasm"/>
    <property type="evidence" value="ECO:0007669"/>
    <property type="project" value="UniProtKB-SubCell"/>
</dbReference>
<evidence type="ECO:0000256" key="3">
    <source>
        <dbReference type="ARBA" id="ARBA00022723"/>
    </source>
</evidence>
<proteinExistence type="inferred from homology"/>
<keyword evidence="7" id="KW-0228">DNA excision</keyword>
<reference evidence="19 20" key="1">
    <citation type="journal article" date="2016" name="Nat. Commun.">
        <title>Thousands of microbial genomes shed light on interconnected biogeochemical processes in an aquifer system.</title>
        <authorList>
            <person name="Anantharaman K."/>
            <person name="Brown C.T."/>
            <person name="Hug L.A."/>
            <person name="Sharon I."/>
            <person name="Castelle C.J."/>
            <person name="Probst A.J."/>
            <person name="Thomas B.C."/>
            <person name="Singh A."/>
            <person name="Wilkins M.J."/>
            <person name="Karaoz U."/>
            <person name="Brodie E.L."/>
            <person name="Williams K.H."/>
            <person name="Hubbard S.S."/>
            <person name="Banfield J.F."/>
        </authorList>
    </citation>
    <scope>NUCLEOTIDE SEQUENCE [LARGE SCALE GENOMIC DNA]</scope>
</reference>
<evidence type="ECO:0000256" key="10">
    <source>
        <dbReference type="ARBA" id="ARBA00022840"/>
    </source>
</evidence>
<evidence type="ECO:0000256" key="11">
    <source>
        <dbReference type="ARBA" id="ARBA00022881"/>
    </source>
</evidence>
<dbReference type="Pfam" id="PF00005">
    <property type="entry name" value="ABC_tran"/>
    <property type="match status" value="1"/>
</dbReference>
<evidence type="ECO:0000256" key="2">
    <source>
        <dbReference type="ARBA" id="ARBA00022490"/>
    </source>
</evidence>
<feature type="domain" description="UvrA DNA-binding" evidence="18">
    <location>
        <begin position="2"/>
        <end position="91"/>
    </location>
</feature>
<evidence type="ECO:0000256" key="8">
    <source>
        <dbReference type="ARBA" id="ARBA00022771"/>
    </source>
</evidence>
<evidence type="ECO:0000259" key="18">
    <source>
        <dbReference type="Pfam" id="PF17755"/>
    </source>
</evidence>
<evidence type="ECO:0000313" key="20">
    <source>
        <dbReference type="Proteomes" id="UP000177521"/>
    </source>
</evidence>
<name>A0A1F4XIE0_9BACT</name>
<evidence type="ECO:0000256" key="15">
    <source>
        <dbReference type="ARBA" id="ARBA00039316"/>
    </source>
</evidence>
<evidence type="ECO:0000256" key="5">
    <source>
        <dbReference type="ARBA" id="ARBA00022741"/>
    </source>
</evidence>
<dbReference type="PANTHER" id="PTHR43152">
    <property type="entry name" value="UVRABC SYSTEM PROTEIN A"/>
    <property type="match status" value="1"/>
</dbReference>
<keyword evidence="13" id="KW-0234">DNA repair</keyword>
<dbReference type="InterPro" id="IPR041552">
    <property type="entry name" value="UvrA_DNA-bd"/>
</dbReference>
<keyword evidence="12" id="KW-0238">DNA-binding</keyword>
<dbReference type="SUPFAM" id="SSF52540">
    <property type="entry name" value="P-loop containing nucleoside triphosphate hydrolases"/>
    <property type="match status" value="2"/>
</dbReference>
<keyword evidence="8" id="KW-0863">Zinc-finger</keyword>
<dbReference type="GO" id="GO:0005524">
    <property type="term" value="F:ATP binding"/>
    <property type="evidence" value="ECO:0007669"/>
    <property type="project" value="UniProtKB-KW"/>
</dbReference>
<dbReference type="GO" id="GO:0003677">
    <property type="term" value="F:DNA binding"/>
    <property type="evidence" value="ECO:0007669"/>
    <property type="project" value="UniProtKB-KW"/>
</dbReference>
<dbReference type="EMBL" id="MEWS01000041">
    <property type="protein sequence ID" value="OGC81378.1"/>
    <property type="molecule type" value="Genomic_DNA"/>
</dbReference>
<dbReference type="GO" id="GO:0004518">
    <property type="term" value="F:nuclease activity"/>
    <property type="evidence" value="ECO:0007669"/>
    <property type="project" value="UniProtKB-KW"/>
</dbReference>
<evidence type="ECO:0000256" key="9">
    <source>
        <dbReference type="ARBA" id="ARBA00022833"/>
    </source>
</evidence>
<evidence type="ECO:0000256" key="4">
    <source>
        <dbReference type="ARBA" id="ARBA00022737"/>
    </source>
</evidence>
<sequence length="518" mass="57211">MPWARTSSSLNWYNHILTEVGKQYSFSIDVPVKEMSEEALEIVFKGTGEQIYQVSIGADREYRTTYEGVISNLERRYQEVDSDYVRREIEKYMQDKLCPQCAGKRLKPEALAVKIAGHSIIDVTELSITKGQDFFNGLKLTEYQQNIAKMILREITSRLQFLHNVGLSYLTLSRAAATLAGGEAQRIRLATQIGSSLLGVLYVLDEPSIGLHQRDNDRLIETMKQLRDLGNTVLVVEHDQNTIMAADYLLDIGPGAGEDGGEVVAAGTPQEVMKNSKSLTAQYLSGKKQIAIPQQRRNGTGKAVKIIGAQEHNLKNIDVKIPLGTLLGITGVSGSGKSTLINDILAKALSAKYHRARQKPGSHQAIEGTEHLDKIINIDQKPIGRTPRSNPATYTGIFDAVREMFAGTPEARLRGYKSGRFSFNVKGGRCESCRGDGIKKIEMHFLPDIYVTCDVCKGKRYNRQALEITYKGKTIADVLAMSVNQTLAFFAAVPKIVQKLSILQEVGLGYIKLGQAAT</sequence>
<dbReference type="GO" id="GO:0008270">
    <property type="term" value="F:zinc ion binding"/>
    <property type="evidence" value="ECO:0007669"/>
    <property type="project" value="UniProtKB-KW"/>
</dbReference>
<feature type="domain" description="ABC transporter" evidence="17">
    <location>
        <begin position="314"/>
        <end position="347"/>
    </location>
</feature>
<evidence type="ECO:0000256" key="12">
    <source>
        <dbReference type="ARBA" id="ARBA00023125"/>
    </source>
</evidence>
<comment type="similarity">
    <text evidence="14">Belongs to the ABC transporter superfamily. UvrA family.</text>
</comment>
<evidence type="ECO:0000256" key="14">
    <source>
        <dbReference type="ARBA" id="ARBA00038000"/>
    </source>
</evidence>
<evidence type="ECO:0000256" key="16">
    <source>
        <dbReference type="ARBA" id="ARBA00042156"/>
    </source>
</evidence>
<comment type="subcellular location">
    <subcellularLocation>
        <location evidence="1">Cytoplasm</location>
    </subcellularLocation>
</comment>
<evidence type="ECO:0000313" key="19">
    <source>
        <dbReference type="EMBL" id="OGC81378.1"/>
    </source>
</evidence>
<comment type="caution">
    <text evidence="19">The sequence shown here is derived from an EMBL/GenBank/DDBJ whole genome shotgun (WGS) entry which is preliminary data.</text>
</comment>
<evidence type="ECO:0000259" key="17">
    <source>
        <dbReference type="Pfam" id="PF00005"/>
    </source>
</evidence>
<dbReference type="InterPro" id="IPR004602">
    <property type="entry name" value="UvrA"/>
</dbReference>
<dbReference type="AlphaFoldDB" id="A0A1F4XIE0"/>
<dbReference type="GO" id="GO:0009380">
    <property type="term" value="C:excinuclease repair complex"/>
    <property type="evidence" value="ECO:0007669"/>
    <property type="project" value="InterPro"/>
</dbReference>
<keyword evidence="5" id="KW-0547">Nucleotide-binding</keyword>
<evidence type="ECO:0000256" key="6">
    <source>
        <dbReference type="ARBA" id="ARBA00022763"/>
    </source>
</evidence>
<dbReference type="Proteomes" id="UP000177521">
    <property type="component" value="Unassembled WGS sequence"/>
</dbReference>
<keyword evidence="10" id="KW-0067">ATP-binding</keyword>
<dbReference type="Gene3D" id="1.10.8.280">
    <property type="entry name" value="ABC transporter ATPase domain-like"/>
    <property type="match status" value="1"/>
</dbReference>
<evidence type="ECO:0000256" key="13">
    <source>
        <dbReference type="ARBA" id="ARBA00023204"/>
    </source>
</evidence>
<evidence type="ECO:0000256" key="7">
    <source>
        <dbReference type="ARBA" id="ARBA00022769"/>
    </source>
</evidence>
<accession>A0A1F4XIE0</accession>
<protein>
    <recommendedName>
        <fullName evidence="15">UvrABC system protein A</fullName>
    </recommendedName>
    <alternativeName>
        <fullName evidence="16">Excinuclease ABC subunit A</fullName>
    </alternativeName>
</protein>
<dbReference type="InterPro" id="IPR017871">
    <property type="entry name" value="ABC_transporter-like_CS"/>
</dbReference>
<keyword evidence="3" id="KW-0479">Metal-binding</keyword>
<keyword evidence="9" id="KW-0862">Zinc</keyword>
<dbReference type="InterPro" id="IPR003439">
    <property type="entry name" value="ABC_transporter-like_ATP-bd"/>
</dbReference>
<gene>
    <name evidence="19" type="ORF">A2788_02255</name>
</gene>
<dbReference type="Gene3D" id="1.20.1580.10">
    <property type="entry name" value="ABC transporter ATPase like domain"/>
    <property type="match status" value="2"/>
</dbReference>
<dbReference type="NCBIfam" id="TIGR00630">
    <property type="entry name" value="uvra"/>
    <property type="match status" value="1"/>
</dbReference>
<dbReference type="PROSITE" id="PS00211">
    <property type="entry name" value="ABC_TRANSPORTER_1"/>
    <property type="match status" value="1"/>
</dbReference>